<dbReference type="RefSeq" id="WP_168510444.1">
    <property type="nucleotide sequence ID" value="NZ_JAAXLS010000001.1"/>
</dbReference>
<protein>
    <submittedName>
        <fullName evidence="7">Thiolase family protein</fullName>
    </submittedName>
</protein>
<name>A0ABX1IVI2_9PSEU</name>
<keyword evidence="8" id="KW-1185">Reference proteome</keyword>
<proteinExistence type="inferred from homology"/>
<keyword evidence="2 4" id="KW-0808">Transferase</keyword>
<dbReference type="Proteomes" id="UP000715441">
    <property type="component" value="Unassembled WGS sequence"/>
</dbReference>
<evidence type="ECO:0000256" key="2">
    <source>
        <dbReference type="ARBA" id="ARBA00022679"/>
    </source>
</evidence>
<dbReference type="InterPro" id="IPR020616">
    <property type="entry name" value="Thiolase_N"/>
</dbReference>
<dbReference type="NCBIfam" id="TIGR01930">
    <property type="entry name" value="AcCoA-C-Actrans"/>
    <property type="match status" value="1"/>
</dbReference>
<dbReference type="InterPro" id="IPR020610">
    <property type="entry name" value="Thiolase_AS"/>
</dbReference>
<dbReference type="EMBL" id="JAAXLS010000001">
    <property type="protein sequence ID" value="NKQ51495.1"/>
    <property type="molecule type" value="Genomic_DNA"/>
</dbReference>
<evidence type="ECO:0000256" key="3">
    <source>
        <dbReference type="ARBA" id="ARBA00023315"/>
    </source>
</evidence>
<feature type="domain" description="Thiolase C-terminal" evidence="6">
    <location>
        <begin position="268"/>
        <end position="387"/>
    </location>
</feature>
<dbReference type="Gene3D" id="3.40.47.10">
    <property type="match status" value="1"/>
</dbReference>
<dbReference type="PANTHER" id="PTHR18919:SF134">
    <property type="entry name" value="BETA-KETOACYL COA THIOLASE FADA3-RELATED"/>
    <property type="match status" value="1"/>
</dbReference>
<evidence type="ECO:0000256" key="1">
    <source>
        <dbReference type="ARBA" id="ARBA00010982"/>
    </source>
</evidence>
<dbReference type="InterPro" id="IPR020617">
    <property type="entry name" value="Thiolase_C"/>
</dbReference>
<feature type="domain" description="Thiolase N-terminal" evidence="5">
    <location>
        <begin position="5"/>
        <end position="257"/>
    </location>
</feature>
<accession>A0ABX1IVI2</accession>
<dbReference type="PROSITE" id="PS00099">
    <property type="entry name" value="THIOLASE_3"/>
    <property type="match status" value="1"/>
</dbReference>
<comment type="caution">
    <text evidence="7">The sequence shown here is derived from an EMBL/GenBank/DDBJ whole genome shotgun (WGS) entry which is preliminary data.</text>
</comment>
<dbReference type="InterPro" id="IPR016039">
    <property type="entry name" value="Thiolase-like"/>
</dbReference>
<dbReference type="SUPFAM" id="SSF53901">
    <property type="entry name" value="Thiolase-like"/>
    <property type="match status" value="2"/>
</dbReference>
<dbReference type="InterPro" id="IPR002155">
    <property type="entry name" value="Thiolase"/>
</dbReference>
<evidence type="ECO:0000313" key="7">
    <source>
        <dbReference type="EMBL" id="NKQ51495.1"/>
    </source>
</evidence>
<dbReference type="PIRSF" id="PIRSF000429">
    <property type="entry name" value="Ac-CoA_Ac_transf"/>
    <property type="match status" value="1"/>
</dbReference>
<dbReference type="Pfam" id="PF02803">
    <property type="entry name" value="Thiolase_C"/>
    <property type="match status" value="1"/>
</dbReference>
<keyword evidence="3 4" id="KW-0012">Acyltransferase</keyword>
<dbReference type="CDD" id="cd00751">
    <property type="entry name" value="thiolase"/>
    <property type="match status" value="1"/>
</dbReference>
<evidence type="ECO:0000256" key="4">
    <source>
        <dbReference type="RuleBase" id="RU003557"/>
    </source>
</evidence>
<dbReference type="PANTHER" id="PTHR18919">
    <property type="entry name" value="ACETYL-COA C-ACYLTRANSFERASE"/>
    <property type="match status" value="1"/>
</dbReference>
<comment type="similarity">
    <text evidence="1 4">Belongs to the thiolase-like superfamily. Thiolase family.</text>
</comment>
<evidence type="ECO:0000259" key="5">
    <source>
        <dbReference type="Pfam" id="PF00108"/>
    </source>
</evidence>
<reference evidence="7 8" key="1">
    <citation type="submission" date="2020-04" db="EMBL/GenBank/DDBJ databases">
        <title>Novel species.</title>
        <authorList>
            <person name="Teo W.F.A."/>
            <person name="Lipun K."/>
            <person name="Srisuk N."/>
            <person name="Duangmal K."/>
        </authorList>
    </citation>
    <scope>NUCLEOTIDE SEQUENCE [LARGE SCALE GENOMIC DNA]</scope>
    <source>
        <strain evidence="7 8">K13G38</strain>
    </source>
</reference>
<gene>
    <name evidence="7" type="ORF">HFP15_01210</name>
</gene>
<dbReference type="Pfam" id="PF00108">
    <property type="entry name" value="Thiolase_N"/>
    <property type="match status" value="1"/>
</dbReference>
<organism evidence="7 8">
    <name type="scientific">Amycolatopsis acididurans</name>
    <dbReference type="NCBI Taxonomy" id="2724524"/>
    <lineage>
        <taxon>Bacteria</taxon>
        <taxon>Bacillati</taxon>
        <taxon>Actinomycetota</taxon>
        <taxon>Actinomycetes</taxon>
        <taxon>Pseudonocardiales</taxon>
        <taxon>Pseudonocardiaceae</taxon>
        <taxon>Amycolatopsis</taxon>
    </lineage>
</organism>
<evidence type="ECO:0000259" key="6">
    <source>
        <dbReference type="Pfam" id="PF02803"/>
    </source>
</evidence>
<evidence type="ECO:0000313" key="8">
    <source>
        <dbReference type="Proteomes" id="UP000715441"/>
    </source>
</evidence>
<sequence length="388" mass="39863">MTDAVIISAVRTPVGTARKGTLTETPAEALATHVLVESVRRSGLAPESLDDVMFAESMYGGGDLARYAAVAAGMTHLAGQAVNRHCAGSLTTVGNAAASIRAGMDRAVVAGGVQSSSLGPKNVWRVPGSDETVTRNPPTFPQTETANDDVTLTVGWNVAHKYGISRERMDAWAVRSHQRAIAAIDAGTFADEIAPVTVTRKDGTVTEFAVDEHPRRDTSLEKVAALKPLHPEIEGFSITAGNACGANDGAAALTLASGDLVREAGLTGLGRVRAWAAAGVDPRFTGVGAIDSIVKVLGRAGLSVPDVHLWEINEAFASVPVAACQELGIDEETVNIHGSGCSLGHPVAATGARMLTTLTHELRRRGGGIGVAAMCAGGGQGGAVVVEV</sequence>